<organism evidence="2 3">
    <name type="scientific">Acidimangrovimonas pyrenivorans</name>
    <dbReference type="NCBI Taxonomy" id="2030798"/>
    <lineage>
        <taxon>Bacteria</taxon>
        <taxon>Pseudomonadati</taxon>
        <taxon>Pseudomonadota</taxon>
        <taxon>Alphaproteobacteria</taxon>
        <taxon>Rhodobacterales</taxon>
        <taxon>Paracoccaceae</taxon>
        <taxon>Acidimangrovimonas</taxon>
    </lineage>
</organism>
<dbReference type="SUPFAM" id="SSF52833">
    <property type="entry name" value="Thioredoxin-like"/>
    <property type="match status" value="1"/>
</dbReference>
<gene>
    <name evidence="2" type="ORF">ACFOES_04985</name>
</gene>
<dbReference type="Pfam" id="PF01323">
    <property type="entry name" value="DSBA"/>
    <property type="match status" value="1"/>
</dbReference>
<dbReference type="PANTHER" id="PTHR13887:SF41">
    <property type="entry name" value="THIOREDOXIN SUPERFAMILY PROTEIN"/>
    <property type="match status" value="1"/>
</dbReference>
<dbReference type="Gene3D" id="3.40.30.10">
    <property type="entry name" value="Glutaredoxin"/>
    <property type="match status" value="1"/>
</dbReference>
<dbReference type="EMBL" id="JBHRSK010000004">
    <property type="protein sequence ID" value="MFC2967441.1"/>
    <property type="molecule type" value="Genomic_DNA"/>
</dbReference>
<protein>
    <submittedName>
        <fullName evidence="2">DsbA family protein</fullName>
    </submittedName>
</protein>
<accession>A0ABV7ADM5</accession>
<comment type="caution">
    <text evidence="2">The sequence shown here is derived from an EMBL/GenBank/DDBJ whole genome shotgun (WGS) entry which is preliminary data.</text>
</comment>
<dbReference type="InterPro" id="IPR036249">
    <property type="entry name" value="Thioredoxin-like_sf"/>
</dbReference>
<evidence type="ECO:0000313" key="3">
    <source>
        <dbReference type="Proteomes" id="UP001595443"/>
    </source>
</evidence>
<sequence length="220" mass="24205">MIRLDIFSDPVCPWCYIGKTLLDRALESRPGHPFRVEWHPFQLNPEMPAEGMDRRTYLEAKFGGPERATAVYGKIAEAARAAGVDIDFERIARTPNTLDAHRLIHWAGLEGKQTAVVGALFRAYFREGRDIGDPEVLAAIGAACGLDGEMIARLLASEADRAAIAKRDAHARERGINAVPTFILADQYVLPGAQTVALWQQVIDEIAEKRAVQDAAGEDQ</sequence>
<reference evidence="3" key="1">
    <citation type="journal article" date="2019" name="Int. J. Syst. Evol. Microbiol.">
        <title>The Global Catalogue of Microorganisms (GCM) 10K type strain sequencing project: providing services to taxonomists for standard genome sequencing and annotation.</title>
        <authorList>
            <consortium name="The Broad Institute Genomics Platform"/>
            <consortium name="The Broad Institute Genome Sequencing Center for Infectious Disease"/>
            <person name="Wu L."/>
            <person name="Ma J."/>
        </authorList>
    </citation>
    <scope>NUCLEOTIDE SEQUENCE [LARGE SCALE GENOMIC DNA]</scope>
    <source>
        <strain evidence="3">KCTC 62192</strain>
    </source>
</reference>
<dbReference type="Proteomes" id="UP001595443">
    <property type="component" value="Unassembled WGS sequence"/>
</dbReference>
<dbReference type="PANTHER" id="PTHR13887">
    <property type="entry name" value="GLUTATHIONE S-TRANSFERASE KAPPA"/>
    <property type="match status" value="1"/>
</dbReference>
<evidence type="ECO:0000313" key="2">
    <source>
        <dbReference type="EMBL" id="MFC2967441.1"/>
    </source>
</evidence>
<name>A0ABV7ADM5_9RHOB</name>
<keyword evidence="3" id="KW-1185">Reference proteome</keyword>
<feature type="domain" description="DSBA-like thioredoxin" evidence="1">
    <location>
        <begin position="4"/>
        <end position="202"/>
    </location>
</feature>
<dbReference type="RefSeq" id="WP_377832075.1">
    <property type="nucleotide sequence ID" value="NZ_JBHRSK010000004.1"/>
</dbReference>
<proteinExistence type="predicted"/>
<evidence type="ECO:0000259" key="1">
    <source>
        <dbReference type="Pfam" id="PF01323"/>
    </source>
</evidence>
<dbReference type="InterPro" id="IPR001853">
    <property type="entry name" value="DSBA-like_thioredoxin_dom"/>
</dbReference>
<dbReference type="CDD" id="cd03024">
    <property type="entry name" value="DsbA_FrnE"/>
    <property type="match status" value="1"/>
</dbReference>